<dbReference type="EMBL" id="RWJN01000377">
    <property type="protein sequence ID" value="TCD62373.1"/>
    <property type="molecule type" value="Genomic_DNA"/>
</dbReference>
<proteinExistence type="predicted"/>
<dbReference type="Proteomes" id="UP000292702">
    <property type="component" value="Unassembled WGS sequence"/>
</dbReference>
<dbReference type="OrthoDB" id="3364132at2759"/>
<dbReference type="InterPro" id="IPR057678">
    <property type="entry name" value="DUF7918"/>
</dbReference>
<keyword evidence="4" id="KW-1185">Reference proteome</keyword>
<dbReference type="Pfam" id="PF25534">
    <property type="entry name" value="DUF7918"/>
    <property type="match status" value="1"/>
</dbReference>
<dbReference type="PANTHER" id="PTHR36223:SF1">
    <property type="entry name" value="TRANSCRIPTION ELONGATION FACTOR EAF N-TERMINAL DOMAIN-CONTAINING PROTEIN"/>
    <property type="match status" value="1"/>
</dbReference>
<feature type="region of interest" description="Disordered" evidence="1">
    <location>
        <begin position="324"/>
        <end position="359"/>
    </location>
</feature>
<feature type="region of interest" description="Disordered" evidence="1">
    <location>
        <begin position="203"/>
        <end position="258"/>
    </location>
</feature>
<accession>A0A4R0R7H1</accession>
<gene>
    <name evidence="3" type="ORF">EIP91_006955</name>
</gene>
<evidence type="ECO:0000256" key="1">
    <source>
        <dbReference type="SAM" id="MobiDB-lite"/>
    </source>
</evidence>
<evidence type="ECO:0000259" key="2">
    <source>
        <dbReference type="Pfam" id="PF25534"/>
    </source>
</evidence>
<feature type="domain" description="DUF7918" evidence="2">
    <location>
        <begin position="16"/>
        <end position="202"/>
    </location>
</feature>
<name>A0A4R0R7H1_9APHY</name>
<evidence type="ECO:0000313" key="4">
    <source>
        <dbReference type="Proteomes" id="UP000292702"/>
    </source>
</evidence>
<dbReference type="AlphaFoldDB" id="A0A4R0R7H1"/>
<dbReference type="PANTHER" id="PTHR36223">
    <property type="entry name" value="BETA-LACTAMASE-TYPE TRANSPEPTIDASE FOLD DOMAIN CONTAINING PROTEIN"/>
    <property type="match status" value="1"/>
</dbReference>
<comment type="caution">
    <text evidence="3">The sequence shown here is derived from an EMBL/GenBank/DDBJ whole genome shotgun (WGS) entry which is preliminary data.</text>
</comment>
<protein>
    <recommendedName>
        <fullName evidence="2">DUF7918 domain-containing protein</fullName>
    </recommendedName>
</protein>
<sequence length="359" mass="40100">MVTFKDCGVFIVRSDNGTAFEEYKPVMDGHRVTCCIASELGQDFDILLRNSESCAVTMWVYVDGVRTYKRTMSSGQECRNSGVRISDEAVRQYRFAEVSVTEVSPDTDPSDEIGSIRVVLRRCYITGNIPRPVFPELNLELGTHSLGERSKKDGLHRTNLGNAVAQARLKTMTVKQYIDTEDQPFGIVTILYRPRAVLQAQGFLSSPSESKHRPDSPPLPVPSAESSRSRKRTPEPGGAASESLSANKRARPTKASSLVVKQEAAVGNVNVKQELLFDSDVEDVEMSEAKKRLEQEQKELVLQQQQLVAMQQSQVALLRERVESMERRRRSRESKARGENHLVPSASSSREIIDLTVDD</sequence>
<evidence type="ECO:0000313" key="3">
    <source>
        <dbReference type="EMBL" id="TCD62373.1"/>
    </source>
</evidence>
<reference evidence="3 4" key="1">
    <citation type="submission" date="2018-11" db="EMBL/GenBank/DDBJ databases">
        <title>Genome assembly of Steccherinum ochraceum LE-BIN_3174, the white-rot fungus of the Steccherinaceae family (The Residual Polyporoid clade, Polyporales, Basidiomycota).</title>
        <authorList>
            <person name="Fedorova T.V."/>
            <person name="Glazunova O.A."/>
            <person name="Landesman E.O."/>
            <person name="Moiseenko K.V."/>
            <person name="Psurtseva N.V."/>
            <person name="Savinova O.S."/>
            <person name="Shakhova N.V."/>
            <person name="Tyazhelova T.V."/>
            <person name="Vasina D.V."/>
        </authorList>
    </citation>
    <scope>NUCLEOTIDE SEQUENCE [LARGE SCALE GENOMIC DNA]</scope>
    <source>
        <strain evidence="3 4">LE-BIN_3174</strain>
    </source>
</reference>
<organism evidence="3 4">
    <name type="scientific">Steccherinum ochraceum</name>
    <dbReference type="NCBI Taxonomy" id="92696"/>
    <lineage>
        <taxon>Eukaryota</taxon>
        <taxon>Fungi</taxon>
        <taxon>Dikarya</taxon>
        <taxon>Basidiomycota</taxon>
        <taxon>Agaricomycotina</taxon>
        <taxon>Agaricomycetes</taxon>
        <taxon>Polyporales</taxon>
        <taxon>Steccherinaceae</taxon>
        <taxon>Steccherinum</taxon>
    </lineage>
</organism>